<reference evidence="1" key="1">
    <citation type="thesis" date="2021" institute="BYU ScholarsArchive" country="Provo, UT, USA">
        <title>Applications of and Algorithms for Genome Assembly and Genomic Analyses with an Emphasis on Marine Teleosts.</title>
        <authorList>
            <person name="Pickett B.D."/>
        </authorList>
    </citation>
    <scope>NUCLEOTIDE SEQUENCE</scope>
    <source>
        <strain evidence="1">HI-2016</strain>
    </source>
</reference>
<dbReference type="EMBL" id="JAFBMS010000059">
    <property type="protein sequence ID" value="KAG9339045.1"/>
    <property type="molecule type" value="Genomic_DNA"/>
</dbReference>
<comment type="caution">
    <text evidence="1">The sequence shown here is derived from an EMBL/GenBank/DDBJ whole genome shotgun (WGS) entry which is preliminary data.</text>
</comment>
<evidence type="ECO:0000313" key="1">
    <source>
        <dbReference type="EMBL" id="KAG9339045.1"/>
    </source>
</evidence>
<keyword evidence="2" id="KW-1185">Reference proteome</keyword>
<organism evidence="1 2">
    <name type="scientific">Albula glossodonta</name>
    <name type="common">roundjaw bonefish</name>
    <dbReference type="NCBI Taxonomy" id="121402"/>
    <lineage>
        <taxon>Eukaryota</taxon>
        <taxon>Metazoa</taxon>
        <taxon>Chordata</taxon>
        <taxon>Craniata</taxon>
        <taxon>Vertebrata</taxon>
        <taxon>Euteleostomi</taxon>
        <taxon>Actinopterygii</taxon>
        <taxon>Neopterygii</taxon>
        <taxon>Teleostei</taxon>
        <taxon>Albuliformes</taxon>
        <taxon>Albulidae</taxon>
        <taxon>Albula</taxon>
    </lineage>
</organism>
<dbReference type="AlphaFoldDB" id="A0A8T2NF98"/>
<name>A0A8T2NF98_9TELE</name>
<protein>
    <submittedName>
        <fullName evidence="1">Uncharacterized protein</fullName>
    </submittedName>
</protein>
<evidence type="ECO:0000313" key="2">
    <source>
        <dbReference type="Proteomes" id="UP000824540"/>
    </source>
</evidence>
<proteinExistence type="predicted"/>
<gene>
    <name evidence="1" type="ORF">JZ751_024240</name>
</gene>
<accession>A0A8T2NF98</accession>
<dbReference type="Proteomes" id="UP000824540">
    <property type="component" value="Unassembled WGS sequence"/>
</dbReference>
<sequence>MTDRAWTTFEFCWLRHSGIKTGKDVALRERRVKGHQLLSHQSLQLIQFSSERCSGGYAWISIERRHLSEEGET</sequence>